<keyword evidence="1" id="KW-1133">Transmembrane helix</keyword>
<evidence type="ECO:0000313" key="3">
    <source>
        <dbReference type="EMBL" id="MBS2551582.1"/>
    </source>
</evidence>
<protein>
    <submittedName>
        <fullName evidence="3">M23 family metallopeptidase</fullName>
    </submittedName>
</protein>
<feature type="domain" description="M23ase beta-sheet core" evidence="2">
    <location>
        <begin position="280"/>
        <end position="375"/>
    </location>
</feature>
<comment type="caution">
    <text evidence="3">The sequence shown here is derived from an EMBL/GenBank/DDBJ whole genome shotgun (WGS) entry which is preliminary data.</text>
</comment>
<evidence type="ECO:0000313" key="4">
    <source>
        <dbReference type="Proteomes" id="UP000730482"/>
    </source>
</evidence>
<feature type="transmembrane region" description="Helical" evidence="1">
    <location>
        <begin position="109"/>
        <end position="127"/>
    </location>
</feature>
<dbReference type="SUPFAM" id="SSF51261">
    <property type="entry name" value="Duplicated hybrid motif"/>
    <property type="match status" value="1"/>
</dbReference>
<keyword evidence="1" id="KW-0472">Membrane</keyword>
<dbReference type="EMBL" id="JAAFYZ010000145">
    <property type="protein sequence ID" value="MBS2551582.1"/>
    <property type="molecule type" value="Genomic_DNA"/>
</dbReference>
<evidence type="ECO:0000259" key="2">
    <source>
        <dbReference type="Pfam" id="PF01551"/>
    </source>
</evidence>
<name>A0ABS5L023_9ACTN</name>
<dbReference type="Pfam" id="PF01551">
    <property type="entry name" value="Peptidase_M23"/>
    <property type="match status" value="1"/>
</dbReference>
<gene>
    <name evidence="3" type="ORF">KGQ19_32415</name>
</gene>
<dbReference type="PANTHER" id="PTHR21666:SF285">
    <property type="entry name" value="M23 FAMILY METALLOPEPTIDASE"/>
    <property type="match status" value="1"/>
</dbReference>
<accession>A0ABS5L023</accession>
<dbReference type="InterPro" id="IPR011055">
    <property type="entry name" value="Dup_hybrid_motif"/>
</dbReference>
<organism evidence="3 4">
    <name type="scientific">Catenulispora pinistramenti</name>
    <dbReference type="NCBI Taxonomy" id="2705254"/>
    <lineage>
        <taxon>Bacteria</taxon>
        <taxon>Bacillati</taxon>
        <taxon>Actinomycetota</taxon>
        <taxon>Actinomycetes</taxon>
        <taxon>Catenulisporales</taxon>
        <taxon>Catenulisporaceae</taxon>
        <taxon>Catenulispora</taxon>
    </lineage>
</organism>
<dbReference type="InterPro" id="IPR050570">
    <property type="entry name" value="Cell_wall_metabolism_enzyme"/>
</dbReference>
<dbReference type="CDD" id="cd12797">
    <property type="entry name" value="M23_peptidase"/>
    <property type="match status" value="1"/>
</dbReference>
<keyword evidence="1" id="KW-0812">Transmembrane</keyword>
<evidence type="ECO:0000256" key="1">
    <source>
        <dbReference type="SAM" id="Phobius"/>
    </source>
</evidence>
<dbReference type="InterPro" id="IPR016047">
    <property type="entry name" value="M23ase_b-sheet_dom"/>
</dbReference>
<dbReference type="Proteomes" id="UP000730482">
    <property type="component" value="Unassembled WGS sequence"/>
</dbReference>
<feature type="transmembrane region" description="Helical" evidence="1">
    <location>
        <begin position="133"/>
        <end position="156"/>
    </location>
</feature>
<dbReference type="RefSeq" id="WP_212016347.1">
    <property type="nucleotide sequence ID" value="NZ_JAAFYZ010000145.1"/>
</dbReference>
<feature type="transmembrane region" description="Helical" evidence="1">
    <location>
        <begin position="192"/>
        <end position="211"/>
    </location>
</feature>
<dbReference type="Gene3D" id="2.70.70.10">
    <property type="entry name" value="Glucose Permease (Domain IIA)"/>
    <property type="match status" value="1"/>
</dbReference>
<dbReference type="PANTHER" id="PTHR21666">
    <property type="entry name" value="PEPTIDASE-RELATED"/>
    <property type="match status" value="1"/>
</dbReference>
<reference evidence="3 4" key="1">
    <citation type="submission" date="2020-02" db="EMBL/GenBank/DDBJ databases">
        <title>Acidophilic actinobacteria isolated from forest soil.</title>
        <authorList>
            <person name="Golinska P."/>
        </authorList>
    </citation>
    <scope>NUCLEOTIDE SEQUENCE [LARGE SCALE GENOMIC DNA]</scope>
    <source>
        <strain evidence="3 4">NL8</strain>
    </source>
</reference>
<proteinExistence type="predicted"/>
<keyword evidence="4" id="KW-1185">Reference proteome</keyword>
<sequence>MHDLNDADPGDPRRVGSALERLLTASVSDRRKFAPKVADAIGDQEFQRVLDETVATIGVFTAVEDSPDGLVVIGVDGRMSAWGRTDPDGTLSGLLLRPYRGPERGASKVLGRVLALGLTATALFQIWRCWNAASVSTWAVCVLEVAMAYAFIEGFWCPAAMRWRMRQVIAGGVVVSAVSAYRLSSLPRGSDAAWAICCGVVLIAMVAIVVVSRRHRWGTSLSRPLRFPLDGGGWIVAQGGGRLMNHHVVVEEQRGAVDLVRSRSESRQHSEGDHGAFDGYRAYGARVHAPCDGLVVSAVDGLPDQPVGRIRYGPASGNHVSIDTGSELVHLAHLRPGTVTVAIGDRVAVGQPLGEVGNSGNTTEPHLHLHAARDGLGLDLSFEGVSGSCYRGRVLRVRRRLSSGDRTAEPVRTREDEA</sequence>